<comment type="caution">
    <text evidence="2">The sequence shown here is derived from an EMBL/GenBank/DDBJ whole genome shotgun (WGS) entry which is preliminary data.</text>
</comment>
<accession>A0A0L0W1J5</accession>
<organism evidence="2 3">
    <name type="scientific">Puccinia striiformis f. sp. tritici PST-78</name>
    <dbReference type="NCBI Taxonomy" id="1165861"/>
    <lineage>
        <taxon>Eukaryota</taxon>
        <taxon>Fungi</taxon>
        <taxon>Dikarya</taxon>
        <taxon>Basidiomycota</taxon>
        <taxon>Pucciniomycotina</taxon>
        <taxon>Pucciniomycetes</taxon>
        <taxon>Pucciniales</taxon>
        <taxon>Pucciniaceae</taxon>
        <taxon>Puccinia</taxon>
    </lineage>
</organism>
<protein>
    <submittedName>
        <fullName evidence="2">Uncharacterized protein</fullName>
    </submittedName>
</protein>
<gene>
    <name evidence="2" type="ORF">PSTG_01627</name>
</gene>
<keyword evidence="3" id="KW-1185">Reference proteome</keyword>
<name>A0A0L0W1J5_9BASI</name>
<dbReference type="OrthoDB" id="2506702at2759"/>
<evidence type="ECO:0000313" key="3">
    <source>
        <dbReference type="Proteomes" id="UP000054564"/>
    </source>
</evidence>
<evidence type="ECO:0000313" key="2">
    <source>
        <dbReference type="EMBL" id="KNF05413.1"/>
    </source>
</evidence>
<reference evidence="3" key="1">
    <citation type="submission" date="2014-03" db="EMBL/GenBank/DDBJ databases">
        <title>The Genome Sequence of Puccinia striiformis f. sp. tritici PST-78.</title>
        <authorList>
            <consortium name="The Broad Institute Genome Sequencing Platform"/>
            <person name="Cuomo C."/>
            <person name="Hulbert S."/>
            <person name="Chen X."/>
            <person name="Walker B."/>
            <person name="Young S.K."/>
            <person name="Zeng Q."/>
            <person name="Gargeya S."/>
            <person name="Fitzgerald M."/>
            <person name="Haas B."/>
            <person name="Abouelleil A."/>
            <person name="Alvarado L."/>
            <person name="Arachchi H.M."/>
            <person name="Berlin A.M."/>
            <person name="Chapman S.B."/>
            <person name="Goldberg J."/>
            <person name="Griggs A."/>
            <person name="Gujja S."/>
            <person name="Hansen M."/>
            <person name="Howarth C."/>
            <person name="Imamovic A."/>
            <person name="Larimer J."/>
            <person name="McCowan C."/>
            <person name="Montmayeur A."/>
            <person name="Murphy C."/>
            <person name="Neiman D."/>
            <person name="Pearson M."/>
            <person name="Priest M."/>
            <person name="Roberts A."/>
            <person name="Saif S."/>
            <person name="Shea T."/>
            <person name="Sisk P."/>
            <person name="Sykes S."/>
            <person name="Wortman J."/>
            <person name="Nusbaum C."/>
            <person name="Birren B."/>
        </authorList>
    </citation>
    <scope>NUCLEOTIDE SEQUENCE [LARGE SCALE GENOMIC DNA]</scope>
    <source>
        <strain evidence="3">race PST-78</strain>
    </source>
</reference>
<evidence type="ECO:0000256" key="1">
    <source>
        <dbReference type="SAM" id="MobiDB-lite"/>
    </source>
</evidence>
<dbReference type="EMBL" id="AJIL01000008">
    <property type="protein sequence ID" value="KNF05413.1"/>
    <property type="molecule type" value="Genomic_DNA"/>
</dbReference>
<dbReference type="AlphaFoldDB" id="A0A0L0W1J5"/>
<sequence>MSNSSSPTLPLRMPLPSSPNPNQPNSTPISPNPNLLSPHLFTAPNSPSQNPPLGFVAGGNSLFASAPEPLSPMPEGWRPRPIPHINQDDANVSGLMESLGMANPPTEETVPTLVNRIVLLETKSRRDANTIRELKLLLPDLRNLKMELLSIRSGAQQDLVQVRNNIDSVNTSTNFRLNRMDEDESFLLFGSRDVVVRGNVQKSKFSGLHI</sequence>
<feature type="region of interest" description="Disordered" evidence="1">
    <location>
        <begin position="1"/>
        <end position="51"/>
    </location>
</feature>
<feature type="compositionally biased region" description="Low complexity" evidence="1">
    <location>
        <begin position="23"/>
        <end position="38"/>
    </location>
</feature>
<proteinExistence type="predicted"/>
<dbReference type="Proteomes" id="UP000054564">
    <property type="component" value="Unassembled WGS sequence"/>
</dbReference>